<dbReference type="InterPro" id="IPR013249">
    <property type="entry name" value="RNA_pol_sigma70_r4_t2"/>
</dbReference>
<evidence type="ECO:0000313" key="10">
    <source>
        <dbReference type="Proteomes" id="UP001209885"/>
    </source>
</evidence>
<dbReference type="SUPFAM" id="SSF88659">
    <property type="entry name" value="Sigma3 and sigma4 domains of RNA polymerase sigma factors"/>
    <property type="match status" value="1"/>
</dbReference>
<evidence type="ECO:0000256" key="3">
    <source>
        <dbReference type="ARBA" id="ARBA00023082"/>
    </source>
</evidence>
<dbReference type="InterPro" id="IPR013325">
    <property type="entry name" value="RNA_pol_sigma_r2"/>
</dbReference>
<feature type="domain" description="RNA polymerase sigma-70 region 2" evidence="7">
    <location>
        <begin position="20"/>
        <end position="85"/>
    </location>
</feature>
<gene>
    <name evidence="9" type="ORF">OO013_05755</name>
</gene>
<feature type="domain" description="RNA polymerase sigma factor 70 region 4 type 2" evidence="8">
    <location>
        <begin position="111"/>
        <end position="161"/>
    </location>
</feature>
<evidence type="ECO:0000256" key="5">
    <source>
        <dbReference type="ARBA" id="ARBA00023163"/>
    </source>
</evidence>
<dbReference type="Proteomes" id="UP001209885">
    <property type="component" value="Unassembled WGS sequence"/>
</dbReference>
<dbReference type="SUPFAM" id="SSF88946">
    <property type="entry name" value="Sigma2 domain of RNA polymerase sigma factors"/>
    <property type="match status" value="1"/>
</dbReference>
<dbReference type="Pfam" id="PF04542">
    <property type="entry name" value="Sigma70_r2"/>
    <property type="match status" value="1"/>
</dbReference>
<accession>A0ABT3RNH2</accession>
<keyword evidence="5 6" id="KW-0804">Transcription</keyword>
<dbReference type="EMBL" id="JAPFQN010000003">
    <property type="protein sequence ID" value="MCX2743360.1"/>
    <property type="molecule type" value="Genomic_DNA"/>
</dbReference>
<dbReference type="InterPro" id="IPR007627">
    <property type="entry name" value="RNA_pol_sigma70_r2"/>
</dbReference>
<dbReference type="InterPro" id="IPR014284">
    <property type="entry name" value="RNA_pol_sigma-70_dom"/>
</dbReference>
<protein>
    <recommendedName>
        <fullName evidence="6">RNA polymerase sigma factor</fullName>
    </recommendedName>
</protein>
<keyword evidence="3 6" id="KW-0731">Sigma factor</keyword>
<dbReference type="Pfam" id="PF08281">
    <property type="entry name" value="Sigma70_r4_2"/>
    <property type="match status" value="1"/>
</dbReference>
<keyword evidence="10" id="KW-1185">Reference proteome</keyword>
<dbReference type="PANTHER" id="PTHR43133:SF51">
    <property type="entry name" value="RNA POLYMERASE SIGMA FACTOR"/>
    <property type="match status" value="1"/>
</dbReference>
<keyword evidence="4 6" id="KW-0238">DNA-binding</keyword>
<name>A0ABT3RNH2_9BACT</name>
<dbReference type="RefSeq" id="WP_266055738.1">
    <property type="nucleotide sequence ID" value="NZ_JAPFQN010000003.1"/>
</dbReference>
<dbReference type="Gene3D" id="1.10.10.10">
    <property type="entry name" value="Winged helix-like DNA-binding domain superfamily/Winged helix DNA-binding domain"/>
    <property type="match status" value="1"/>
</dbReference>
<evidence type="ECO:0000313" key="9">
    <source>
        <dbReference type="EMBL" id="MCX2743360.1"/>
    </source>
</evidence>
<evidence type="ECO:0000259" key="8">
    <source>
        <dbReference type="Pfam" id="PF08281"/>
    </source>
</evidence>
<dbReference type="InterPro" id="IPR013324">
    <property type="entry name" value="RNA_pol_sigma_r3/r4-like"/>
</dbReference>
<dbReference type="InterPro" id="IPR000838">
    <property type="entry name" value="RNA_pol_sigma70_ECF_CS"/>
</dbReference>
<organism evidence="9 10">
    <name type="scientific">Mangrovivirga halotolerans</name>
    <dbReference type="NCBI Taxonomy" id="2993936"/>
    <lineage>
        <taxon>Bacteria</taxon>
        <taxon>Pseudomonadati</taxon>
        <taxon>Bacteroidota</taxon>
        <taxon>Cytophagia</taxon>
        <taxon>Cytophagales</taxon>
        <taxon>Mangrovivirgaceae</taxon>
        <taxon>Mangrovivirga</taxon>
    </lineage>
</organism>
<evidence type="ECO:0000259" key="7">
    <source>
        <dbReference type="Pfam" id="PF04542"/>
    </source>
</evidence>
<dbReference type="PANTHER" id="PTHR43133">
    <property type="entry name" value="RNA POLYMERASE ECF-TYPE SIGMA FACTO"/>
    <property type="match status" value="1"/>
</dbReference>
<evidence type="ECO:0000256" key="4">
    <source>
        <dbReference type="ARBA" id="ARBA00023125"/>
    </source>
</evidence>
<dbReference type="Gene3D" id="1.10.1740.10">
    <property type="match status" value="1"/>
</dbReference>
<dbReference type="InterPro" id="IPR036388">
    <property type="entry name" value="WH-like_DNA-bd_sf"/>
</dbReference>
<sequence>MSKELVRNAKKGDVKALNTLIDNHKDFAFSIALKFLKNKSDAEDVVQNSFITVLKSISTFRNEAKFSTWLYKIVYHECLKAMKSDKNLVEYIPQYIREEKIEDEQEEPVDIGELLESLQANEYAVISLFYLKEKSIREITQITSMSQSNIKVILHRSRKKLKEYYYQKTE</sequence>
<dbReference type="InterPro" id="IPR039425">
    <property type="entry name" value="RNA_pol_sigma-70-like"/>
</dbReference>
<evidence type="ECO:0000256" key="2">
    <source>
        <dbReference type="ARBA" id="ARBA00023015"/>
    </source>
</evidence>
<reference evidence="9 10" key="1">
    <citation type="submission" date="2022-11" db="EMBL/GenBank/DDBJ databases">
        <title>The characterization of three novel Bacteroidetes species and genomic analysis of their roles in tidal elemental geochemical cycles.</title>
        <authorList>
            <person name="Ma K."/>
        </authorList>
    </citation>
    <scope>NUCLEOTIDE SEQUENCE [LARGE SCALE GENOMIC DNA]</scope>
    <source>
        <strain evidence="9 10">M17</strain>
    </source>
</reference>
<dbReference type="NCBIfam" id="TIGR02937">
    <property type="entry name" value="sigma70-ECF"/>
    <property type="match status" value="1"/>
</dbReference>
<comment type="similarity">
    <text evidence="1 6">Belongs to the sigma-70 factor family. ECF subfamily.</text>
</comment>
<dbReference type="CDD" id="cd06171">
    <property type="entry name" value="Sigma70_r4"/>
    <property type="match status" value="1"/>
</dbReference>
<evidence type="ECO:0000256" key="6">
    <source>
        <dbReference type="RuleBase" id="RU000716"/>
    </source>
</evidence>
<comment type="caution">
    <text evidence="9">The sequence shown here is derived from an EMBL/GenBank/DDBJ whole genome shotgun (WGS) entry which is preliminary data.</text>
</comment>
<proteinExistence type="inferred from homology"/>
<keyword evidence="2 6" id="KW-0805">Transcription regulation</keyword>
<evidence type="ECO:0000256" key="1">
    <source>
        <dbReference type="ARBA" id="ARBA00010641"/>
    </source>
</evidence>
<dbReference type="PROSITE" id="PS01063">
    <property type="entry name" value="SIGMA70_ECF"/>
    <property type="match status" value="1"/>
</dbReference>